<keyword evidence="2" id="KW-0812">Transmembrane</keyword>
<evidence type="ECO:0000313" key="3">
    <source>
        <dbReference type="EMBL" id="MFD2549267.1"/>
    </source>
</evidence>
<feature type="transmembrane region" description="Helical" evidence="2">
    <location>
        <begin position="91"/>
        <end position="112"/>
    </location>
</feature>
<keyword evidence="4" id="KW-1185">Reference proteome</keyword>
<feature type="region of interest" description="Disordered" evidence="1">
    <location>
        <begin position="133"/>
        <end position="158"/>
    </location>
</feature>
<dbReference type="Proteomes" id="UP001597545">
    <property type="component" value="Unassembled WGS sequence"/>
</dbReference>
<organism evidence="3 4">
    <name type="scientific">Sphingobacterium suaedae</name>
    <dbReference type="NCBI Taxonomy" id="1686402"/>
    <lineage>
        <taxon>Bacteria</taxon>
        <taxon>Pseudomonadati</taxon>
        <taxon>Bacteroidota</taxon>
        <taxon>Sphingobacteriia</taxon>
        <taxon>Sphingobacteriales</taxon>
        <taxon>Sphingobacteriaceae</taxon>
        <taxon>Sphingobacterium</taxon>
    </lineage>
</organism>
<feature type="transmembrane region" description="Helical" evidence="2">
    <location>
        <begin position="66"/>
        <end position="85"/>
    </location>
</feature>
<evidence type="ECO:0000313" key="4">
    <source>
        <dbReference type="Proteomes" id="UP001597545"/>
    </source>
</evidence>
<protein>
    <submittedName>
        <fullName evidence="3">Phage holin family protein</fullName>
    </submittedName>
</protein>
<proteinExistence type="predicted"/>
<gene>
    <name evidence="3" type="ORF">ACFSR5_16585</name>
</gene>
<evidence type="ECO:0000256" key="2">
    <source>
        <dbReference type="SAM" id="Phobius"/>
    </source>
</evidence>
<dbReference type="RefSeq" id="WP_380905585.1">
    <property type="nucleotide sequence ID" value="NZ_JBHUEG010000012.1"/>
</dbReference>
<sequence length="158" mass="17903">MTDVVRSSAAPLSYNYKFMEEEKFSFNGTFQKGKEYVDTQIKLLQLKALAKGSRIAGSLVLDVTKVVLTLFIVFFCSMALGFFLGELLGSNALGFLLTGVIFFIIVLLIRAFEPKLENIFMDMTIRKLASKWDGDEDEEMVEEEKTKSNGHEEFTENK</sequence>
<feature type="compositionally biased region" description="Basic and acidic residues" evidence="1">
    <location>
        <begin position="143"/>
        <end position="158"/>
    </location>
</feature>
<keyword evidence="2" id="KW-0472">Membrane</keyword>
<keyword evidence="2" id="KW-1133">Transmembrane helix</keyword>
<reference evidence="4" key="1">
    <citation type="journal article" date="2019" name="Int. J. Syst. Evol. Microbiol.">
        <title>The Global Catalogue of Microorganisms (GCM) 10K type strain sequencing project: providing services to taxonomists for standard genome sequencing and annotation.</title>
        <authorList>
            <consortium name="The Broad Institute Genomics Platform"/>
            <consortium name="The Broad Institute Genome Sequencing Center for Infectious Disease"/>
            <person name="Wu L."/>
            <person name="Ma J."/>
        </authorList>
    </citation>
    <scope>NUCLEOTIDE SEQUENCE [LARGE SCALE GENOMIC DNA]</scope>
    <source>
        <strain evidence="4">KCTC 42662</strain>
    </source>
</reference>
<comment type="caution">
    <text evidence="3">The sequence shown here is derived from an EMBL/GenBank/DDBJ whole genome shotgun (WGS) entry which is preliminary data.</text>
</comment>
<evidence type="ECO:0000256" key="1">
    <source>
        <dbReference type="SAM" id="MobiDB-lite"/>
    </source>
</evidence>
<name>A0ABW5KNU3_9SPHI</name>
<dbReference type="EMBL" id="JBHULR010000015">
    <property type="protein sequence ID" value="MFD2549267.1"/>
    <property type="molecule type" value="Genomic_DNA"/>
</dbReference>
<accession>A0ABW5KNU3</accession>